<organism evidence="2 3">
    <name type="scientific">Batillaria attramentaria</name>
    <dbReference type="NCBI Taxonomy" id="370345"/>
    <lineage>
        <taxon>Eukaryota</taxon>
        <taxon>Metazoa</taxon>
        <taxon>Spiralia</taxon>
        <taxon>Lophotrochozoa</taxon>
        <taxon>Mollusca</taxon>
        <taxon>Gastropoda</taxon>
        <taxon>Caenogastropoda</taxon>
        <taxon>Sorbeoconcha</taxon>
        <taxon>Cerithioidea</taxon>
        <taxon>Batillariidae</taxon>
        <taxon>Batillaria</taxon>
    </lineage>
</organism>
<reference evidence="2 3" key="1">
    <citation type="journal article" date="2023" name="Sci. Data">
        <title>Genome assembly of the Korean intertidal mud-creeper Batillaria attramentaria.</title>
        <authorList>
            <person name="Patra A.K."/>
            <person name="Ho P.T."/>
            <person name="Jun S."/>
            <person name="Lee S.J."/>
            <person name="Kim Y."/>
            <person name="Won Y.J."/>
        </authorList>
    </citation>
    <scope>NUCLEOTIDE SEQUENCE [LARGE SCALE GENOMIC DNA]</scope>
    <source>
        <strain evidence="2">Wonlab-2016</strain>
    </source>
</reference>
<dbReference type="AlphaFoldDB" id="A0ABD0KKF6"/>
<evidence type="ECO:0000256" key="1">
    <source>
        <dbReference type="SAM" id="Phobius"/>
    </source>
</evidence>
<proteinExistence type="predicted"/>
<feature type="non-terminal residue" evidence="2">
    <location>
        <position position="1"/>
    </location>
</feature>
<evidence type="ECO:0000313" key="3">
    <source>
        <dbReference type="Proteomes" id="UP001519460"/>
    </source>
</evidence>
<protein>
    <submittedName>
        <fullName evidence="2">Uncharacterized protein</fullName>
    </submittedName>
</protein>
<sequence length="122" mass="13780">EGWPPPRPPLPYTPERLWPVSSRFNIAAASPPLMYGAMWIVEYIVRGRSEYNRKKDLCAGLETAFAVVPRCEVETLTKCTTSDLSGLLALVMVDRFEVFPPPLCLAYMTDRPDCPLLTRCMD</sequence>
<keyword evidence="1" id="KW-0472">Membrane</keyword>
<evidence type="ECO:0000313" key="2">
    <source>
        <dbReference type="EMBL" id="KAK7487688.1"/>
    </source>
</evidence>
<accession>A0ABD0KKF6</accession>
<feature type="transmembrane region" description="Helical" evidence="1">
    <location>
        <begin position="24"/>
        <end position="45"/>
    </location>
</feature>
<gene>
    <name evidence="2" type="ORF">BaRGS_00021107</name>
</gene>
<keyword evidence="1" id="KW-1133">Transmembrane helix</keyword>
<name>A0ABD0KKF6_9CAEN</name>
<keyword evidence="1" id="KW-0812">Transmembrane</keyword>
<comment type="caution">
    <text evidence="2">The sequence shown here is derived from an EMBL/GenBank/DDBJ whole genome shotgun (WGS) entry which is preliminary data.</text>
</comment>
<dbReference type="EMBL" id="JACVVK020000161">
    <property type="protein sequence ID" value="KAK7487688.1"/>
    <property type="molecule type" value="Genomic_DNA"/>
</dbReference>
<dbReference type="Proteomes" id="UP001519460">
    <property type="component" value="Unassembled WGS sequence"/>
</dbReference>
<keyword evidence="3" id="KW-1185">Reference proteome</keyword>